<sequence length="309" mass="34136">MQLACTFTGPTSGACWDAVENWWKLCNAVPSRAASRHATAILLACAAVFNGRYGHTLALLSSPRSMDDEPHSHTFESRQHLSSYTAGTAGAFFPGAQHLIVQGGSFASNVHIHQASLPDPDLADYARIRRGDINLIREIDGGGVSRSGASRRMYTAKINSVKSERAVVVYTGPNAAENYRDYVSRHSNVWCVPTELSHHVSSTQNRHPNILQICGLTSSRRMYAVITQEDLLPYREYLEITRPTTMMTVYAYACWATDYNVRASPDPDASTQHMVTSRNPRECAECHRVSQRSNPYVHPAFAIIVAAPP</sequence>
<evidence type="ECO:0000313" key="2">
    <source>
        <dbReference type="Proteomes" id="UP001221142"/>
    </source>
</evidence>
<organism evidence="1 2">
    <name type="scientific">Roridomyces roridus</name>
    <dbReference type="NCBI Taxonomy" id="1738132"/>
    <lineage>
        <taxon>Eukaryota</taxon>
        <taxon>Fungi</taxon>
        <taxon>Dikarya</taxon>
        <taxon>Basidiomycota</taxon>
        <taxon>Agaricomycotina</taxon>
        <taxon>Agaricomycetes</taxon>
        <taxon>Agaricomycetidae</taxon>
        <taxon>Agaricales</taxon>
        <taxon>Marasmiineae</taxon>
        <taxon>Mycenaceae</taxon>
        <taxon>Roridomyces</taxon>
    </lineage>
</organism>
<name>A0AAD7FHI0_9AGAR</name>
<dbReference type="Proteomes" id="UP001221142">
    <property type="component" value="Unassembled WGS sequence"/>
</dbReference>
<evidence type="ECO:0000313" key="1">
    <source>
        <dbReference type="EMBL" id="KAJ7620283.1"/>
    </source>
</evidence>
<keyword evidence="2" id="KW-1185">Reference proteome</keyword>
<proteinExistence type="predicted"/>
<comment type="caution">
    <text evidence="1">The sequence shown here is derived from an EMBL/GenBank/DDBJ whole genome shotgun (WGS) entry which is preliminary data.</text>
</comment>
<accession>A0AAD7FHI0</accession>
<reference evidence="1" key="1">
    <citation type="submission" date="2023-03" db="EMBL/GenBank/DDBJ databases">
        <title>Massive genome expansion in bonnet fungi (Mycena s.s.) driven by repeated elements and novel gene families across ecological guilds.</title>
        <authorList>
            <consortium name="Lawrence Berkeley National Laboratory"/>
            <person name="Harder C.B."/>
            <person name="Miyauchi S."/>
            <person name="Viragh M."/>
            <person name="Kuo A."/>
            <person name="Thoen E."/>
            <person name="Andreopoulos B."/>
            <person name="Lu D."/>
            <person name="Skrede I."/>
            <person name="Drula E."/>
            <person name="Henrissat B."/>
            <person name="Morin E."/>
            <person name="Kohler A."/>
            <person name="Barry K."/>
            <person name="LaButti K."/>
            <person name="Morin E."/>
            <person name="Salamov A."/>
            <person name="Lipzen A."/>
            <person name="Mereny Z."/>
            <person name="Hegedus B."/>
            <person name="Baldrian P."/>
            <person name="Stursova M."/>
            <person name="Weitz H."/>
            <person name="Taylor A."/>
            <person name="Grigoriev I.V."/>
            <person name="Nagy L.G."/>
            <person name="Martin F."/>
            <person name="Kauserud H."/>
        </authorList>
    </citation>
    <scope>NUCLEOTIDE SEQUENCE</scope>
    <source>
        <strain evidence="1">9284</strain>
    </source>
</reference>
<protein>
    <submittedName>
        <fullName evidence="1">Uncharacterized protein</fullName>
    </submittedName>
</protein>
<gene>
    <name evidence="1" type="ORF">FB45DRAFT_149389</name>
</gene>
<dbReference type="EMBL" id="JARKIF010000017">
    <property type="protein sequence ID" value="KAJ7620283.1"/>
    <property type="molecule type" value="Genomic_DNA"/>
</dbReference>
<dbReference type="AlphaFoldDB" id="A0AAD7FHI0"/>